<dbReference type="AlphaFoldDB" id="A0A9D4WXG2"/>
<dbReference type="Proteomes" id="UP001058974">
    <property type="component" value="Chromosome 5"/>
</dbReference>
<name>A0A9D4WXG2_PEA</name>
<dbReference type="Gramene" id="Psat05G0425800-T1">
    <property type="protein sequence ID" value="KAI5408361.1"/>
    <property type="gene ID" value="KIW84_054258"/>
</dbReference>
<keyword evidence="2" id="KW-1185">Reference proteome</keyword>
<gene>
    <name evidence="1" type="ORF">KIW84_054258</name>
</gene>
<accession>A0A9D4WXG2</accession>
<sequence>MLDASCGGALLCKSYEDNYRLIDSITSNTYKWRVTKAIANSTQKRPDGVRQVINTITLTAQMAQIHQMIKNMMTLEVIKLKLVKVVIDASKAARVYSEGARLFEECSPNPISVNYVGNN</sequence>
<comment type="caution">
    <text evidence="1">The sequence shown here is derived from an EMBL/GenBank/DDBJ whole genome shotgun (WGS) entry which is preliminary data.</text>
</comment>
<evidence type="ECO:0000313" key="1">
    <source>
        <dbReference type="EMBL" id="KAI5408361.1"/>
    </source>
</evidence>
<reference evidence="1 2" key="1">
    <citation type="journal article" date="2022" name="Nat. Genet.">
        <title>Improved pea reference genome and pan-genome highlight genomic features and evolutionary characteristics.</title>
        <authorList>
            <person name="Yang T."/>
            <person name="Liu R."/>
            <person name="Luo Y."/>
            <person name="Hu S."/>
            <person name="Wang D."/>
            <person name="Wang C."/>
            <person name="Pandey M.K."/>
            <person name="Ge S."/>
            <person name="Xu Q."/>
            <person name="Li N."/>
            <person name="Li G."/>
            <person name="Huang Y."/>
            <person name="Saxena R.K."/>
            <person name="Ji Y."/>
            <person name="Li M."/>
            <person name="Yan X."/>
            <person name="He Y."/>
            <person name="Liu Y."/>
            <person name="Wang X."/>
            <person name="Xiang C."/>
            <person name="Varshney R.K."/>
            <person name="Ding H."/>
            <person name="Gao S."/>
            <person name="Zong X."/>
        </authorList>
    </citation>
    <scope>NUCLEOTIDE SEQUENCE [LARGE SCALE GENOMIC DNA]</scope>
    <source>
        <strain evidence="1 2">cv. Zhongwan 6</strain>
    </source>
</reference>
<evidence type="ECO:0000313" key="2">
    <source>
        <dbReference type="Proteomes" id="UP001058974"/>
    </source>
</evidence>
<dbReference type="EMBL" id="JAMSHJ010000005">
    <property type="protein sequence ID" value="KAI5408361.1"/>
    <property type="molecule type" value="Genomic_DNA"/>
</dbReference>
<proteinExistence type="predicted"/>
<organism evidence="1 2">
    <name type="scientific">Pisum sativum</name>
    <name type="common">Garden pea</name>
    <name type="synonym">Lathyrus oleraceus</name>
    <dbReference type="NCBI Taxonomy" id="3888"/>
    <lineage>
        <taxon>Eukaryota</taxon>
        <taxon>Viridiplantae</taxon>
        <taxon>Streptophyta</taxon>
        <taxon>Embryophyta</taxon>
        <taxon>Tracheophyta</taxon>
        <taxon>Spermatophyta</taxon>
        <taxon>Magnoliopsida</taxon>
        <taxon>eudicotyledons</taxon>
        <taxon>Gunneridae</taxon>
        <taxon>Pentapetalae</taxon>
        <taxon>rosids</taxon>
        <taxon>fabids</taxon>
        <taxon>Fabales</taxon>
        <taxon>Fabaceae</taxon>
        <taxon>Papilionoideae</taxon>
        <taxon>50 kb inversion clade</taxon>
        <taxon>NPAAA clade</taxon>
        <taxon>Hologalegina</taxon>
        <taxon>IRL clade</taxon>
        <taxon>Fabeae</taxon>
        <taxon>Lathyrus</taxon>
    </lineage>
</organism>
<protein>
    <submittedName>
        <fullName evidence="1">Uncharacterized protein</fullName>
    </submittedName>
</protein>